<dbReference type="SMART" id="SM00481">
    <property type="entry name" value="POLIIIAc"/>
    <property type="match status" value="1"/>
</dbReference>
<keyword evidence="2" id="KW-0548">Nucleotidyltransferase</keyword>
<dbReference type="GO" id="GO:0035312">
    <property type="term" value="F:5'-3' DNA exonuclease activity"/>
    <property type="evidence" value="ECO:0007669"/>
    <property type="project" value="TreeGrafter"/>
</dbReference>
<dbReference type="InterPro" id="IPR052018">
    <property type="entry name" value="PHP_domain"/>
</dbReference>
<dbReference type="InterPro" id="IPR004013">
    <property type="entry name" value="PHP_dom"/>
</dbReference>
<dbReference type="RefSeq" id="WP_057976307.1">
    <property type="nucleotide sequence ID" value="NZ_LKHP01000001.1"/>
</dbReference>
<dbReference type="Proteomes" id="UP000052015">
    <property type="component" value="Unassembled WGS sequence"/>
</dbReference>
<dbReference type="GO" id="GO:0004534">
    <property type="term" value="F:5'-3' RNA exonuclease activity"/>
    <property type="evidence" value="ECO:0007669"/>
    <property type="project" value="TreeGrafter"/>
</dbReference>
<dbReference type="EC" id="2.7.7.7" evidence="2"/>
<organism evidence="2 3">
    <name type="scientific">Caloramator mitchellensis</name>
    <dbReference type="NCBI Taxonomy" id="908809"/>
    <lineage>
        <taxon>Bacteria</taxon>
        <taxon>Bacillati</taxon>
        <taxon>Bacillota</taxon>
        <taxon>Clostridia</taxon>
        <taxon>Eubacteriales</taxon>
        <taxon>Clostridiaceae</taxon>
        <taxon>Caloramator</taxon>
    </lineage>
</organism>
<dbReference type="OrthoDB" id="9791620at2"/>
<feature type="domain" description="Polymerase/histidinol phosphatase N-terminal" evidence="1">
    <location>
        <begin position="5"/>
        <end position="73"/>
    </location>
</feature>
<dbReference type="PATRIC" id="fig|908809.3.peg.264"/>
<keyword evidence="3" id="KW-1185">Reference proteome</keyword>
<evidence type="ECO:0000313" key="3">
    <source>
        <dbReference type="Proteomes" id="UP000052015"/>
    </source>
</evidence>
<proteinExistence type="predicted"/>
<reference evidence="2 3" key="1">
    <citation type="submission" date="2015-09" db="EMBL/GenBank/DDBJ databases">
        <title>Draft genome sequence of a Caloramator mitchellensis, a moderate thermophile from the Great Artesian Basin of Australia.</title>
        <authorList>
            <person name="Patel B.K."/>
        </authorList>
    </citation>
    <scope>NUCLEOTIDE SEQUENCE [LARGE SCALE GENOMIC DNA]</scope>
    <source>
        <strain evidence="2 3">VF08</strain>
    </source>
</reference>
<sequence length="235" mass="26733">MKLYYDLHIHSALSPCSDDDMTPNNIVNMALLKGLDVIAVTDHNSCKNLPAIMNLAKQNDLLVVPGMELQTKEEVHVLCLFTTLEDAIKFQDIVYKRLPNMKNNPELFGNQLIFNEEDEVEGTEDIMLLNSADIDFDEAFKLVNELKGAFIPCHIDKDTFSVISNLGFVPEYLKINTVEVANANKYEKYIAAGIIRKKYKVIKNSDSHFLGKISERENFIYVKSKTIEAVLEELR</sequence>
<dbReference type="PANTHER" id="PTHR42924">
    <property type="entry name" value="EXONUCLEASE"/>
    <property type="match status" value="1"/>
</dbReference>
<dbReference type="AlphaFoldDB" id="A0A0R3JX00"/>
<accession>A0A0R3JX00</accession>
<dbReference type="GO" id="GO:0003887">
    <property type="term" value="F:DNA-directed DNA polymerase activity"/>
    <property type="evidence" value="ECO:0007669"/>
    <property type="project" value="UniProtKB-EC"/>
</dbReference>
<dbReference type="PANTHER" id="PTHR42924:SF3">
    <property type="entry name" value="POLYMERASE_HISTIDINOL PHOSPHATASE N-TERMINAL DOMAIN-CONTAINING PROTEIN"/>
    <property type="match status" value="1"/>
</dbReference>
<dbReference type="Gene3D" id="3.20.20.140">
    <property type="entry name" value="Metal-dependent hydrolases"/>
    <property type="match status" value="1"/>
</dbReference>
<evidence type="ECO:0000259" key="1">
    <source>
        <dbReference type="SMART" id="SM00481"/>
    </source>
</evidence>
<dbReference type="SUPFAM" id="SSF89550">
    <property type="entry name" value="PHP domain-like"/>
    <property type="match status" value="1"/>
</dbReference>
<name>A0A0R3JX00_CALMK</name>
<gene>
    <name evidence="2" type="primary">polC_1</name>
    <name evidence="2" type="ORF">ABG79_00263</name>
</gene>
<dbReference type="STRING" id="908809.ABG79_00263"/>
<dbReference type="Pfam" id="PF02811">
    <property type="entry name" value="PHP"/>
    <property type="match status" value="1"/>
</dbReference>
<dbReference type="EMBL" id="LKHP01000001">
    <property type="protein sequence ID" value="KRQ88096.1"/>
    <property type="molecule type" value="Genomic_DNA"/>
</dbReference>
<comment type="caution">
    <text evidence="2">The sequence shown here is derived from an EMBL/GenBank/DDBJ whole genome shotgun (WGS) entry which is preliminary data.</text>
</comment>
<evidence type="ECO:0000313" key="2">
    <source>
        <dbReference type="EMBL" id="KRQ88096.1"/>
    </source>
</evidence>
<keyword evidence="2" id="KW-0808">Transferase</keyword>
<dbReference type="CDD" id="cd07432">
    <property type="entry name" value="PHP_HisPPase"/>
    <property type="match status" value="1"/>
</dbReference>
<protein>
    <submittedName>
        <fullName evidence="2">DNA polymerase III PolC-type</fullName>
        <ecNumber evidence="2">2.7.7.7</ecNumber>
    </submittedName>
</protein>
<dbReference type="InterPro" id="IPR016195">
    <property type="entry name" value="Pol/histidinol_Pase-like"/>
</dbReference>
<dbReference type="InterPro" id="IPR003141">
    <property type="entry name" value="Pol/His_phosphatase_N"/>
</dbReference>